<keyword evidence="4 7" id="KW-0812">Transmembrane</keyword>
<keyword evidence="3 7" id="KW-1003">Cell membrane</keyword>
<keyword evidence="6 7" id="KW-0472">Membrane</keyword>
<sequence length="209" mass="23170">MDLVNIPDLVNFFSRFGNEFSYLAVFSTLILCGFGLPIPEDISLVSGGVLAGLGYANEHVMFGVGMAGVLVGDGSVFLLGRVFGEKVLQIPFIAKFLTPERFSKVQEKFSQYGNWVVFMARFMPGLRMPIYLTAGTSDRISFFRFLFLDMFAAAISVPIWVYLGHYGAKNLDQLSNLVHQGQITVFALLGILVLALVLYFTIKKKRSGK</sequence>
<gene>
    <name evidence="9" type="ORF">CH357_13480</name>
</gene>
<evidence type="ECO:0000256" key="1">
    <source>
        <dbReference type="ARBA" id="ARBA00004651"/>
    </source>
</evidence>
<evidence type="ECO:0000256" key="5">
    <source>
        <dbReference type="ARBA" id="ARBA00022989"/>
    </source>
</evidence>
<dbReference type="InterPro" id="IPR032818">
    <property type="entry name" value="DedA-like"/>
</dbReference>
<evidence type="ECO:0000256" key="6">
    <source>
        <dbReference type="ARBA" id="ARBA00023136"/>
    </source>
</evidence>
<feature type="transmembrane region" description="Helical" evidence="7">
    <location>
        <begin position="60"/>
        <end position="79"/>
    </location>
</feature>
<proteinExistence type="inferred from homology"/>
<feature type="domain" description="VTT" evidence="8">
    <location>
        <begin position="38"/>
        <end position="165"/>
    </location>
</feature>
<protein>
    <submittedName>
        <fullName evidence="9">DedA family protein</fullName>
    </submittedName>
</protein>
<dbReference type="PANTHER" id="PTHR30353">
    <property type="entry name" value="INNER MEMBRANE PROTEIN DEDA-RELATED"/>
    <property type="match status" value="1"/>
</dbReference>
<dbReference type="InterPro" id="IPR032816">
    <property type="entry name" value="VTT_dom"/>
</dbReference>
<name>A0A2M9XC72_9LEPT</name>
<dbReference type="PANTHER" id="PTHR30353:SF15">
    <property type="entry name" value="INNER MEMBRANE PROTEIN YABI"/>
    <property type="match status" value="1"/>
</dbReference>
<comment type="similarity">
    <text evidence="2 7">Belongs to the DedA family.</text>
</comment>
<feature type="transmembrane region" description="Helical" evidence="7">
    <location>
        <begin position="142"/>
        <end position="163"/>
    </location>
</feature>
<evidence type="ECO:0000256" key="2">
    <source>
        <dbReference type="ARBA" id="ARBA00010792"/>
    </source>
</evidence>
<evidence type="ECO:0000256" key="7">
    <source>
        <dbReference type="RuleBase" id="RU367016"/>
    </source>
</evidence>
<reference evidence="9 10" key="1">
    <citation type="submission" date="2017-07" db="EMBL/GenBank/DDBJ databases">
        <title>Leptospira spp. isolated from tropical soils.</title>
        <authorList>
            <person name="Thibeaux R."/>
            <person name="Iraola G."/>
            <person name="Ferres I."/>
            <person name="Bierque E."/>
            <person name="Girault D."/>
            <person name="Soupe-Gilbert M.-E."/>
            <person name="Picardeau M."/>
            <person name="Goarant C."/>
        </authorList>
    </citation>
    <scope>NUCLEOTIDE SEQUENCE [LARGE SCALE GENOMIC DNA]</scope>
    <source>
        <strain evidence="9 10">MCA1-C-A1</strain>
    </source>
</reference>
<keyword evidence="5 7" id="KW-1133">Transmembrane helix</keyword>
<keyword evidence="10" id="KW-1185">Reference proteome</keyword>
<organism evidence="9 10">
    <name type="scientific">Leptospira hartskeerlii</name>
    <dbReference type="NCBI Taxonomy" id="2023177"/>
    <lineage>
        <taxon>Bacteria</taxon>
        <taxon>Pseudomonadati</taxon>
        <taxon>Spirochaetota</taxon>
        <taxon>Spirochaetia</taxon>
        <taxon>Leptospirales</taxon>
        <taxon>Leptospiraceae</taxon>
        <taxon>Leptospira</taxon>
    </lineage>
</organism>
<dbReference type="OrthoDB" id="9782291at2"/>
<feature type="transmembrane region" description="Helical" evidence="7">
    <location>
        <begin position="20"/>
        <end position="39"/>
    </location>
</feature>
<comment type="caution">
    <text evidence="9">The sequence shown here is derived from an EMBL/GenBank/DDBJ whole genome shotgun (WGS) entry which is preliminary data.</text>
</comment>
<evidence type="ECO:0000256" key="3">
    <source>
        <dbReference type="ARBA" id="ARBA00022475"/>
    </source>
</evidence>
<comment type="subcellular location">
    <subcellularLocation>
        <location evidence="1 7">Cell membrane</location>
        <topology evidence="1 7">Multi-pass membrane protein</topology>
    </subcellularLocation>
</comment>
<dbReference type="Proteomes" id="UP000232196">
    <property type="component" value="Unassembled WGS sequence"/>
</dbReference>
<dbReference type="AlphaFoldDB" id="A0A2M9XC72"/>
<dbReference type="EMBL" id="NPDN01000006">
    <property type="protein sequence ID" value="PJZ25209.1"/>
    <property type="molecule type" value="Genomic_DNA"/>
</dbReference>
<dbReference type="Pfam" id="PF09335">
    <property type="entry name" value="VTT_dom"/>
    <property type="match status" value="1"/>
</dbReference>
<accession>A0A2M9XC72</accession>
<evidence type="ECO:0000259" key="8">
    <source>
        <dbReference type="Pfam" id="PF09335"/>
    </source>
</evidence>
<evidence type="ECO:0000256" key="4">
    <source>
        <dbReference type="ARBA" id="ARBA00022692"/>
    </source>
</evidence>
<feature type="transmembrane region" description="Helical" evidence="7">
    <location>
        <begin position="183"/>
        <end position="202"/>
    </location>
</feature>
<evidence type="ECO:0000313" key="10">
    <source>
        <dbReference type="Proteomes" id="UP000232196"/>
    </source>
</evidence>
<evidence type="ECO:0000313" key="9">
    <source>
        <dbReference type="EMBL" id="PJZ25209.1"/>
    </source>
</evidence>
<dbReference type="GO" id="GO:0005886">
    <property type="term" value="C:plasma membrane"/>
    <property type="evidence" value="ECO:0007669"/>
    <property type="project" value="UniProtKB-SubCell"/>
</dbReference>
<dbReference type="RefSeq" id="WP_100707277.1">
    <property type="nucleotide sequence ID" value="NZ_NPDL01000005.1"/>
</dbReference>